<evidence type="ECO:0000259" key="17">
    <source>
        <dbReference type="PROSITE" id="PS50004"/>
    </source>
</evidence>
<dbReference type="InterPro" id="IPR000909">
    <property type="entry name" value="PLipase_C_PInositol-sp_X_dom"/>
</dbReference>
<evidence type="ECO:0000313" key="20">
    <source>
        <dbReference type="Proteomes" id="UP000001038"/>
    </source>
</evidence>
<keyword evidence="6" id="KW-0963">Cytoplasm</keyword>
<evidence type="ECO:0000256" key="15">
    <source>
        <dbReference type="RuleBase" id="RU361133"/>
    </source>
</evidence>
<accession>H2LIC9</accession>
<evidence type="ECO:0000256" key="16">
    <source>
        <dbReference type="SAM" id="MobiDB-lite"/>
    </source>
</evidence>
<dbReference type="Ensembl" id="ENSORLT00000005752.2">
    <property type="protein sequence ID" value="ENSORLP00000005751.2"/>
    <property type="gene ID" value="ENSORLG00000004573.2"/>
</dbReference>
<reference evidence="19 20" key="1">
    <citation type="journal article" date="2007" name="Nature">
        <title>The medaka draft genome and insights into vertebrate genome evolution.</title>
        <authorList>
            <person name="Kasahara M."/>
            <person name="Naruse K."/>
            <person name="Sasaki S."/>
            <person name="Nakatani Y."/>
            <person name="Qu W."/>
            <person name="Ahsan B."/>
            <person name="Yamada T."/>
            <person name="Nagayasu Y."/>
            <person name="Doi K."/>
            <person name="Kasai Y."/>
            <person name="Jindo T."/>
            <person name="Kobayashi D."/>
            <person name="Shimada A."/>
            <person name="Toyoda A."/>
            <person name="Kuroki Y."/>
            <person name="Fujiyama A."/>
            <person name="Sasaki T."/>
            <person name="Shimizu A."/>
            <person name="Asakawa S."/>
            <person name="Shimizu N."/>
            <person name="Hashimoto S."/>
            <person name="Yang J."/>
            <person name="Lee Y."/>
            <person name="Matsushima K."/>
            <person name="Sugano S."/>
            <person name="Sakaizumi M."/>
            <person name="Narita T."/>
            <person name="Ohishi K."/>
            <person name="Haga S."/>
            <person name="Ohta F."/>
            <person name="Nomoto H."/>
            <person name="Nogata K."/>
            <person name="Morishita T."/>
            <person name="Endo T."/>
            <person name="Shin-I T."/>
            <person name="Takeda H."/>
            <person name="Morishita S."/>
            <person name="Kohara Y."/>
        </authorList>
    </citation>
    <scope>NUCLEOTIDE SEQUENCE [LARGE SCALE GENOMIC DNA]</scope>
    <source>
        <strain evidence="19 20">Hd-rR</strain>
    </source>
</reference>
<evidence type="ECO:0000256" key="8">
    <source>
        <dbReference type="ARBA" id="ARBA00022837"/>
    </source>
</evidence>
<keyword evidence="20" id="KW-1185">Reference proteome</keyword>
<feature type="region of interest" description="Disordered" evidence="16">
    <location>
        <begin position="251"/>
        <end position="293"/>
    </location>
</feature>
<comment type="cofactor">
    <cofactor evidence="1">
        <name>Ca(2+)</name>
        <dbReference type="ChEBI" id="CHEBI:29108"/>
    </cofactor>
</comment>
<dbReference type="FunFam" id="3.20.20.190:FF:000039">
    <property type="entry name" value="Phosphoinositide phospholipase C"/>
    <property type="match status" value="1"/>
</dbReference>
<dbReference type="PROSITE" id="PS50004">
    <property type="entry name" value="C2"/>
    <property type="match status" value="1"/>
</dbReference>
<evidence type="ECO:0000256" key="4">
    <source>
        <dbReference type="ARBA" id="ARBA00004556"/>
    </source>
</evidence>
<evidence type="ECO:0000256" key="2">
    <source>
        <dbReference type="ARBA" id="ARBA00003992"/>
    </source>
</evidence>
<dbReference type="Pfam" id="PF00168">
    <property type="entry name" value="C2"/>
    <property type="match status" value="1"/>
</dbReference>
<comment type="catalytic activity">
    <reaction evidence="14">
        <text>a 1,2-diacyl-sn-glycero-3-phospho-(1D-myo-inositol-4,5-bisphosphate) + H2O = 1D-myo-inositol 1,4,5-trisphosphate + a 1,2-diacyl-sn-glycerol + H(+)</text>
        <dbReference type="Rhea" id="RHEA:33179"/>
        <dbReference type="ChEBI" id="CHEBI:15377"/>
        <dbReference type="ChEBI" id="CHEBI:15378"/>
        <dbReference type="ChEBI" id="CHEBI:17815"/>
        <dbReference type="ChEBI" id="CHEBI:58456"/>
        <dbReference type="ChEBI" id="CHEBI:203600"/>
        <dbReference type="EC" id="3.1.4.11"/>
    </reaction>
    <physiologicalReaction direction="left-to-right" evidence="14">
        <dbReference type="Rhea" id="RHEA:33180"/>
    </physiologicalReaction>
</comment>
<dbReference type="GO" id="GO:0016042">
    <property type="term" value="P:lipid catabolic process"/>
    <property type="evidence" value="ECO:0007669"/>
    <property type="project" value="UniProtKB-KW"/>
</dbReference>
<evidence type="ECO:0000256" key="14">
    <source>
        <dbReference type="ARBA" id="ARBA00023674"/>
    </source>
</evidence>
<dbReference type="InterPro" id="IPR001711">
    <property type="entry name" value="PLipase_C_Pinositol-sp_Y"/>
</dbReference>
<keyword evidence="11" id="KW-0807">Transducer</keyword>
<dbReference type="SMART" id="SM00148">
    <property type="entry name" value="PLCXc"/>
    <property type="match status" value="1"/>
</dbReference>
<evidence type="ECO:0000256" key="11">
    <source>
        <dbReference type="ARBA" id="ARBA00023224"/>
    </source>
</evidence>
<proteinExistence type="predicted"/>
<evidence type="ECO:0000256" key="12">
    <source>
        <dbReference type="ARBA" id="ARBA00023242"/>
    </source>
</evidence>
<dbReference type="Proteomes" id="UP000001038">
    <property type="component" value="Chromosome 6"/>
</dbReference>
<dbReference type="SUPFAM" id="SSF47473">
    <property type="entry name" value="EF-hand"/>
    <property type="match status" value="1"/>
</dbReference>
<gene>
    <name evidence="19" type="primary">PLCZ1</name>
</gene>
<dbReference type="SMART" id="SM00149">
    <property type="entry name" value="PLCYc"/>
    <property type="match status" value="1"/>
</dbReference>
<dbReference type="FunFam" id="2.60.40.150:FF:000312">
    <property type="entry name" value="Phosphoinositide phospholipase C"/>
    <property type="match status" value="1"/>
</dbReference>
<dbReference type="InterPro" id="IPR011992">
    <property type="entry name" value="EF-hand-dom_pair"/>
</dbReference>
<evidence type="ECO:0000256" key="3">
    <source>
        <dbReference type="ARBA" id="ARBA00004123"/>
    </source>
</evidence>
<keyword evidence="12" id="KW-0539">Nucleus</keyword>
<dbReference type="PROSITE" id="PS50008">
    <property type="entry name" value="PIPLC_Y_DOMAIN"/>
    <property type="match status" value="1"/>
</dbReference>
<evidence type="ECO:0000256" key="1">
    <source>
        <dbReference type="ARBA" id="ARBA00001913"/>
    </source>
</evidence>
<dbReference type="HOGENOM" id="CLU_002738_0_2_1"/>
<dbReference type="GO" id="GO:0035556">
    <property type="term" value="P:intracellular signal transduction"/>
    <property type="evidence" value="ECO:0007669"/>
    <property type="project" value="InterPro"/>
</dbReference>
<reference evidence="19" key="3">
    <citation type="submission" date="2025-09" db="UniProtKB">
        <authorList>
            <consortium name="Ensembl"/>
        </authorList>
    </citation>
    <scope>IDENTIFICATION</scope>
    <source>
        <strain evidence="19">Hd-rR</strain>
    </source>
</reference>
<dbReference type="GO" id="GO:0004435">
    <property type="term" value="F:phosphatidylinositol-4,5-bisphosphate phospholipase C activity"/>
    <property type="evidence" value="ECO:0000318"/>
    <property type="project" value="GO_Central"/>
</dbReference>
<dbReference type="Pfam" id="PF00387">
    <property type="entry name" value="PI-PLC-Y"/>
    <property type="match status" value="1"/>
</dbReference>
<dbReference type="STRING" id="8090.ENSORLP00000005751"/>
<dbReference type="Pfam" id="PF00388">
    <property type="entry name" value="PI-PLC-X"/>
    <property type="match status" value="1"/>
</dbReference>
<organism evidence="19 20">
    <name type="scientific">Oryzias latipes</name>
    <name type="common">Japanese rice fish</name>
    <name type="synonym">Japanese killifish</name>
    <dbReference type="NCBI Taxonomy" id="8090"/>
    <lineage>
        <taxon>Eukaryota</taxon>
        <taxon>Metazoa</taxon>
        <taxon>Chordata</taxon>
        <taxon>Craniata</taxon>
        <taxon>Vertebrata</taxon>
        <taxon>Euteleostomi</taxon>
        <taxon>Actinopterygii</taxon>
        <taxon>Neopterygii</taxon>
        <taxon>Teleostei</taxon>
        <taxon>Neoteleostei</taxon>
        <taxon>Acanthomorphata</taxon>
        <taxon>Ovalentaria</taxon>
        <taxon>Atherinomorphae</taxon>
        <taxon>Beloniformes</taxon>
        <taxon>Adrianichthyidae</taxon>
        <taxon>Oryziinae</taxon>
        <taxon>Oryzias</taxon>
    </lineage>
</organism>
<dbReference type="InterPro" id="IPR000008">
    <property type="entry name" value="C2_dom"/>
</dbReference>
<dbReference type="PANTHER" id="PTHR10336:SF29">
    <property type="entry name" value="1-PHOSPHATIDYLINOSITOL 4,5-BISPHOSPHATE PHOSPHODIESTERASE ZETA-1"/>
    <property type="match status" value="1"/>
</dbReference>
<dbReference type="InterPro" id="IPR017946">
    <property type="entry name" value="PLC-like_Pdiesterase_TIM-brl"/>
</dbReference>
<dbReference type="InterPro" id="IPR001192">
    <property type="entry name" value="PI-PLC_fam"/>
</dbReference>
<dbReference type="SMART" id="SM00239">
    <property type="entry name" value="C2"/>
    <property type="match status" value="1"/>
</dbReference>
<dbReference type="GO" id="GO:0060470">
    <property type="term" value="P:positive regulation of cytosolic calcium ion concentration involved in egg activation"/>
    <property type="evidence" value="ECO:0000314"/>
    <property type="project" value="UniProtKB"/>
</dbReference>
<evidence type="ECO:0000313" key="19">
    <source>
        <dbReference type="Ensembl" id="ENSORLP00000005751.2"/>
    </source>
</evidence>
<dbReference type="InParanoid" id="H2LIC9"/>
<reference evidence="19" key="2">
    <citation type="submission" date="2025-08" db="UniProtKB">
        <authorList>
            <consortium name="Ensembl"/>
        </authorList>
    </citation>
    <scope>IDENTIFICATION</scope>
    <source>
        <strain evidence="19">Hd-rR</strain>
    </source>
</reference>
<comment type="subcellular location">
    <subcellularLocation>
        <location evidence="4">Cytoplasm</location>
        <location evidence="4">Perinuclear region</location>
    </subcellularLocation>
    <subcellularLocation>
        <location evidence="3">Nucleus</location>
    </subcellularLocation>
</comment>
<feature type="domain" description="C2" evidence="17">
    <location>
        <begin position="426"/>
        <end position="549"/>
    </location>
</feature>
<keyword evidence="7 15" id="KW-0378">Hydrolase</keyword>
<dbReference type="Pfam" id="PF09279">
    <property type="entry name" value="EF-hand_like"/>
    <property type="match status" value="1"/>
</dbReference>
<feature type="domain" description="PI-PLC Y-box" evidence="18">
    <location>
        <begin position="309"/>
        <end position="424"/>
    </location>
</feature>
<dbReference type="AlphaFoldDB" id="H2LIC9"/>
<dbReference type="SUPFAM" id="SSF49562">
    <property type="entry name" value="C2 domain (Calcium/lipid-binding domain, CaLB)"/>
    <property type="match status" value="1"/>
</dbReference>
<dbReference type="PROSITE" id="PS50007">
    <property type="entry name" value="PIPLC_X_DOMAIN"/>
    <property type="match status" value="1"/>
</dbReference>
<dbReference type="Gene3D" id="3.20.20.190">
    <property type="entry name" value="Phosphatidylinositol (PI) phosphodiesterase"/>
    <property type="match status" value="1"/>
</dbReference>
<evidence type="ECO:0000256" key="6">
    <source>
        <dbReference type="ARBA" id="ARBA00022490"/>
    </source>
</evidence>
<name>H2LIC9_ORYLA</name>
<protein>
    <recommendedName>
        <fullName evidence="15">Phosphoinositide phospholipase C</fullName>
        <ecNumber evidence="15">3.1.4.11</ecNumber>
    </recommendedName>
</protein>
<feature type="compositionally biased region" description="Acidic residues" evidence="16">
    <location>
        <begin position="258"/>
        <end position="281"/>
    </location>
</feature>
<dbReference type="Gene3D" id="1.10.238.10">
    <property type="entry name" value="EF-hand"/>
    <property type="match status" value="1"/>
</dbReference>
<dbReference type="Gene3D" id="2.60.40.150">
    <property type="entry name" value="C2 domain"/>
    <property type="match status" value="1"/>
</dbReference>
<dbReference type="PANTHER" id="PTHR10336">
    <property type="entry name" value="PHOSPHOINOSITIDE-SPECIFIC PHOSPHOLIPASE C FAMILY PROTEIN"/>
    <property type="match status" value="1"/>
</dbReference>
<dbReference type="EC" id="3.1.4.11" evidence="15"/>
<keyword evidence="5" id="KW-0217">Developmental protein</keyword>
<dbReference type="PRINTS" id="PR00390">
    <property type="entry name" value="PHPHLIPASEC"/>
</dbReference>
<dbReference type="Bgee" id="ENSORLG00000004573">
    <property type="expression patterns" value="Expressed in testis and 1 other cell type or tissue"/>
</dbReference>
<evidence type="ECO:0000256" key="10">
    <source>
        <dbReference type="ARBA" id="ARBA00023098"/>
    </source>
</evidence>
<keyword evidence="10 15" id="KW-0443">Lipid metabolism</keyword>
<sequence>MTELVKMKRSKAPTTRRAEIQQLYQCYSAGMTSLPSSALLKFLHKEQMELTADEDTAESLIDRYEIEETARENRSMTFEGFLRYMESKVCCVFNQAHTSVYQDMDQPLTSYFISSSHNTYLTGDQLIGKSHLDAYVWALRKGCRCLEIDTWDGPDMEPIVYHGYTLTTKILFKDVITTVAQHAFEVSPYPVILSLENHCSQQQQEVMAQYLVSILGDMLLTAPLDHLAGGELPSPNDLKCKILIKNKKKKPRIKTEQATEESADEGEEDYDDLEDEEDDEDHQTKTKFWSPRKAGPKKEEKKVVIAEALSDLVIYTRSVKFIGFSHSRDHQSYFENTSMAEKKARKLASGSGLNFVQHNQRFLTRIYPAGSRMSSSNYNPQEFWNVGSQLVALNFQSLGLPMDLNDGRFQDNGGCGYVLKPAVLLPSDRSFDPICSRHRLKPTHLLLKVISGSNLPVSRSNKGLDPFVRVEIHGIPSDSRKKNTQTVKNNSLSPHWDSDMNFIISVPELCLIRFCVRDQTGLLSSEFVGQYTLPFTSMMKGYRWVPLRSRDGCSLDPASLFIFVCVVAPPAGRIPAVHQDQFAPSSRINHLSSSRSSLSSLIMASARSLLFFCFLFFTFTSSTIPYINGTFLYTSCEEKTDMRPLKHTRTTHCIERIWP</sequence>
<keyword evidence="13" id="KW-0278">Fertilization</keyword>
<evidence type="ECO:0000256" key="9">
    <source>
        <dbReference type="ARBA" id="ARBA00022963"/>
    </source>
</evidence>
<evidence type="ECO:0000256" key="13">
    <source>
        <dbReference type="ARBA" id="ARBA00023279"/>
    </source>
</evidence>
<evidence type="ECO:0000256" key="7">
    <source>
        <dbReference type="ARBA" id="ARBA00022801"/>
    </source>
</evidence>
<dbReference type="GO" id="GO:0048471">
    <property type="term" value="C:perinuclear region of cytoplasm"/>
    <property type="evidence" value="ECO:0007669"/>
    <property type="project" value="UniProtKB-SubCell"/>
</dbReference>
<dbReference type="InterPro" id="IPR015359">
    <property type="entry name" value="PLC_EF-hand-like"/>
</dbReference>
<dbReference type="InterPro" id="IPR035892">
    <property type="entry name" value="C2_domain_sf"/>
</dbReference>
<dbReference type="FunFam" id="1.10.238.10:FF:000005">
    <property type="entry name" value="Phosphoinositide phospholipase C"/>
    <property type="match status" value="1"/>
</dbReference>
<dbReference type="SUPFAM" id="SSF51695">
    <property type="entry name" value="PLC-like phosphodiesterases"/>
    <property type="match status" value="1"/>
</dbReference>
<keyword evidence="9 15" id="KW-0442">Lipid degradation</keyword>
<dbReference type="GeneTree" id="ENSGT00940000159950"/>
<evidence type="ECO:0000256" key="5">
    <source>
        <dbReference type="ARBA" id="ARBA00022473"/>
    </source>
</evidence>
<dbReference type="CDD" id="cd00275">
    <property type="entry name" value="C2_PLC_like"/>
    <property type="match status" value="1"/>
</dbReference>
<dbReference type="GO" id="GO:0005634">
    <property type="term" value="C:nucleus"/>
    <property type="evidence" value="ECO:0000314"/>
    <property type="project" value="UniProtKB"/>
</dbReference>
<dbReference type="eggNOG" id="KOG0169">
    <property type="taxonomic scope" value="Eukaryota"/>
</dbReference>
<keyword evidence="8" id="KW-0106">Calcium</keyword>
<evidence type="ECO:0000259" key="18">
    <source>
        <dbReference type="PROSITE" id="PS50008"/>
    </source>
</evidence>
<comment type="function">
    <text evidence="2">The production of the second messenger molecules diacylglycerol (DAG) and inositol 1,4,5-trisphosphate (IP3) is mediated by activated phosphatidylinositol-specific phospholipase C enzymes. In vitro, hydrolyzes PtdIns(4,5)P2 in a Ca(2+)-dependent manner. Triggers intracellular Ca(2+) oscillations in oocytes solely during M phase and is involved in inducing oocyte activation and initiating embryonic development up to the blastocyst stage. Is therefore a strong candidate for the egg-activating soluble sperm factor that is transferred from the sperm into the egg cytoplasm following gamete membrane fusion. May exert an inhibitory effect on phospholipase-C-coupled processes that depend on calcium ions and protein kinase C, including CFTR trafficking and function.</text>
</comment>